<dbReference type="EMBL" id="MU971350">
    <property type="protein sequence ID" value="KAK9239035.1"/>
    <property type="molecule type" value="Genomic_DNA"/>
</dbReference>
<reference evidence="2" key="1">
    <citation type="journal article" date="2024" name="Front. Bioeng. Biotechnol.">
        <title>Genome-scale model development and genomic sequencing of the oleaginous clade Lipomyces.</title>
        <authorList>
            <person name="Czajka J.J."/>
            <person name="Han Y."/>
            <person name="Kim J."/>
            <person name="Mondo S.J."/>
            <person name="Hofstad B.A."/>
            <person name="Robles A."/>
            <person name="Haridas S."/>
            <person name="Riley R."/>
            <person name="LaButti K."/>
            <person name="Pangilinan J."/>
            <person name="Andreopoulos W."/>
            <person name="Lipzen A."/>
            <person name="Yan J."/>
            <person name="Wang M."/>
            <person name="Ng V."/>
            <person name="Grigoriev I.V."/>
            <person name="Spatafora J.W."/>
            <person name="Magnuson J.K."/>
            <person name="Baker S.E."/>
            <person name="Pomraning K.R."/>
        </authorList>
    </citation>
    <scope>NUCLEOTIDE SEQUENCE [LARGE SCALE GENOMIC DNA]</scope>
    <source>
        <strain evidence="2">CBS 7786</strain>
    </source>
</reference>
<dbReference type="Proteomes" id="UP001433508">
    <property type="component" value="Unassembled WGS sequence"/>
</dbReference>
<name>A0ACC3T5W6_LIPKO</name>
<keyword evidence="1" id="KW-0378">Hydrolase</keyword>
<sequence>MAEQQIPAIEVDNLTYVFPNSVVGLLDVKISLPQRSRTLLVGANGAGKSTLLRILAGKTLAKRGTIRINGVDPFRSAVPGVTYLGTEWAANPVVRHDMPVPVLLASVGGDMFPERRDELIDILDVDLGWHMHAVSDGERRRVQLVMGLLRPWTTLLLDEVTVDLDVLVRARLLDFLERETATRDCAIVYATHIFDGLSDWPSHIAHIHMGRVIDIGKAAAIMADFIGTGGDKRVVNSESYNHNSGLLMLALKWLKDDLADRGKREDVKKVKWEDISQQEKTGGLTPFETYFKVSRGR</sequence>
<comment type="caution">
    <text evidence="1">The sequence shown here is derived from an EMBL/GenBank/DDBJ whole genome shotgun (WGS) entry which is preliminary data.</text>
</comment>
<organism evidence="1 2">
    <name type="scientific">Lipomyces kononenkoae</name>
    <name type="common">Yeast</name>
    <dbReference type="NCBI Taxonomy" id="34357"/>
    <lineage>
        <taxon>Eukaryota</taxon>
        <taxon>Fungi</taxon>
        <taxon>Dikarya</taxon>
        <taxon>Ascomycota</taxon>
        <taxon>Saccharomycotina</taxon>
        <taxon>Lipomycetes</taxon>
        <taxon>Lipomycetales</taxon>
        <taxon>Lipomycetaceae</taxon>
        <taxon>Lipomyces</taxon>
    </lineage>
</organism>
<gene>
    <name evidence="1" type="ORF">V1525DRAFT_399619</name>
</gene>
<evidence type="ECO:0000313" key="2">
    <source>
        <dbReference type="Proteomes" id="UP001433508"/>
    </source>
</evidence>
<accession>A0ACC3T5W6</accession>
<protein>
    <submittedName>
        <fullName evidence="1">P-loop containing nucleoside triphosphate hydrolase protein</fullName>
    </submittedName>
</protein>
<evidence type="ECO:0000313" key="1">
    <source>
        <dbReference type="EMBL" id="KAK9239035.1"/>
    </source>
</evidence>
<proteinExistence type="predicted"/>
<keyword evidence="2" id="KW-1185">Reference proteome</keyword>